<accession>A0A4Z1NUD6</accession>
<keyword evidence="1" id="KW-0732">Signal</keyword>
<dbReference type="PANTHER" id="PTHR47480:SF1">
    <property type="entry name" value="EG45-LIKE DOMAIN CONTAINING PROTEIN 1"/>
    <property type="match status" value="1"/>
</dbReference>
<sequence length="126" mass="13331">MKASALLALSGFAPLGLCGYVGFATTYRAPYVPNKCYHHNQEPVPIDGMFGAVGGGLWDNGAACGRMYIVRCIAAMGTGYCTGKDIIIKVIQGRLGPKAPELSLSMQAAAKLYTGGGYFKVEFDQI</sequence>
<feature type="signal peptide" evidence="1">
    <location>
        <begin position="1"/>
        <end position="18"/>
    </location>
</feature>
<evidence type="ECO:0000313" key="4">
    <source>
        <dbReference type="Proteomes" id="UP000298493"/>
    </source>
</evidence>
<keyword evidence="4" id="KW-1185">Reference proteome</keyword>
<name>A0A4Z1NUD6_9PEZI</name>
<evidence type="ECO:0000256" key="1">
    <source>
        <dbReference type="SAM" id="SignalP"/>
    </source>
</evidence>
<dbReference type="Proteomes" id="UP000298493">
    <property type="component" value="Unassembled WGS sequence"/>
</dbReference>
<dbReference type="Gene3D" id="2.40.40.10">
    <property type="entry name" value="RlpA-like domain"/>
    <property type="match status" value="1"/>
</dbReference>
<gene>
    <name evidence="3" type="ORF">E6O75_ATG06575</name>
</gene>
<dbReference type="SUPFAM" id="SSF50685">
    <property type="entry name" value="Barwin-like endoglucanases"/>
    <property type="match status" value="1"/>
</dbReference>
<keyword evidence="3" id="KW-0436">Ligase</keyword>
<feature type="domain" description="Expansin-like EG45" evidence="2">
    <location>
        <begin position="15"/>
        <end position="126"/>
    </location>
</feature>
<dbReference type="PANTHER" id="PTHR47480">
    <property type="entry name" value="EG45-LIKE DOMAIN CONTAINING PROTEIN"/>
    <property type="match status" value="1"/>
</dbReference>
<reference evidence="3 4" key="1">
    <citation type="submission" date="2019-04" db="EMBL/GenBank/DDBJ databases">
        <title>High contiguity whole genome sequence and gene annotation resource for two Venturia nashicola isolates.</title>
        <authorList>
            <person name="Prokchorchik M."/>
            <person name="Won K."/>
            <person name="Lee Y."/>
            <person name="Choi E.D."/>
            <person name="Segonzac C."/>
            <person name="Sohn K.H."/>
        </authorList>
    </citation>
    <scope>NUCLEOTIDE SEQUENCE [LARGE SCALE GENOMIC DNA]</scope>
    <source>
        <strain evidence="3 4">PRI2</strain>
    </source>
</reference>
<dbReference type="AlphaFoldDB" id="A0A4Z1NUD6"/>
<dbReference type="GO" id="GO:0016874">
    <property type="term" value="F:ligase activity"/>
    <property type="evidence" value="ECO:0007669"/>
    <property type="project" value="UniProtKB-KW"/>
</dbReference>
<evidence type="ECO:0000313" key="3">
    <source>
        <dbReference type="EMBL" id="TID18499.1"/>
    </source>
</evidence>
<comment type="caution">
    <text evidence="3">The sequence shown here is derived from an EMBL/GenBank/DDBJ whole genome shotgun (WGS) entry which is preliminary data.</text>
</comment>
<dbReference type="CDD" id="cd22269">
    <property type="entry name" value="DPBB_EG45-like"/>
    <property type="match status" value="1"/>
</dbReference>
<feature type="chain" id="PRO_5021247788" evidence="1">
    <location>
        <begin position="19"/>
        <end position="126"/>
    </location>
</feature>
<organism evidence="3 4">
    <name type="scientific">Venturia nashicola</name>
    <dbReference type="NCBI Taxonomy" id="86259"/>
    <lineage>
        <taxon>Eukaryota</taxon>
        <taxon>Fungi</taxon>
        <taxon>Dikarya</taxon>
        <taxon>Ascomycota</taxon>
        <taxon>Pezizomycotina</taxon>
        <taxon>Dothideomycetes</taxon>
        <taxon>Pleosporomycetidae</taxon>
        <taxon>Venturiales</taxon>
        <taxon>Venturiaceae</taxon>
        <taxon>Venturia</taxon>
    </lineage>
</organism>
<dbReference type="PROSITE" id="PS50842">
    <property type="entry name" value="EXPANSIN_EG45"/>
    <property type="match status" value="1"/>
</dbReference>
<evidence type="ECO:0000259" key="2">
    <source>
        <dbReference type="PROSITE" id="PS50842"/>
    </source>
</evidence>
<dbReference type="InterPro" id="IPR036908">
    <property type="entry name" value="RlpA-like_sf"/>
</dbReference>
<dbReference type="InterPro" id="IPR007112">
    <property type="entry name" value="Expansin/allergen_DPBB_dom"/>
</dbReference>
<dbReference type="EMBL" id="SNSC02000014">
    <property type="protein sequence ID" value="TID18499.1"/>
    <property type="molecule type" value="Genomic_DNA"/>
</dbReference>
<protein>
    <submittedName>
        <fullName evidence="3">Cytoplasmic tyrosine-tRNA ligase</fullName>
    </submittedName>
</protein>
<proteinExistence type="predicted"/>